<dbReference type="EMBL" id="MHSH01000053">
    <property type="protein sequence ID" value="OHA40279.1"/>
    <property type="molecule type" value="Genomic_DNA"/>
</dbReference>
<dbReference type="Proteomes" id="UP000176429">
    <property type="component" value="Unassembled WGS sequence"/>
</dbReference>
<organism evidence="3 4">
    <name type="scientific">Candidatus Taylorbacteria bacterium RIFCSPLOWO2_02_FULL_46_40</name>
    <dbReference type="NCBI Taxonomy" id="1802329"/>
    <lineage>
        <taxon>Bacteria</taxon>
        <taxon>Candidatus Tayloriibacteriota</taxon>
    </lineage>
</organism>
<name>A0A1G2NXT9_9BACT</name>
<keyword evidence="1" id="KW-0812">Transmembrane</keyword>
<feature type="domain" description="YdbS-like PH" evidence="2">
    <location>
        <begin position="84"/>
        <end position="158"/>
    </location>
</feature>
<dbReference type="Pfam" id="PF03703">
    <property type="entry name" value="bPH_2"/>
    <property type="match status" value="1"/>
</dbReference>
<feature type="transmembrane region" description="Helical" evidence="1">
    <location>
        <begin position="53"/>
        <end position="76"/>
    </location>
</feature>
<accession>A0A1G2NXT9</accession>
<keyword evidence="1" id="KW-1133">Transmembrane helix</keyword>
<proteinExistence type="predicted"/>
<feature type="transmembrane region" description="Helical" evidence="1">
    <location>
        <begin position="21"/>
        <end position="41"/>
    </location>
</feature>
<comment type="caution">
    <text evidence="3">The sequence shown here is derived from an EMBL/GenBank/DDBJ whole genome shotgun (WGS) entry which is preliminary data.</text>
</comment>
<reference evidence="3 4" key="1">
    <citation type="journal article" date="2016" name="Nat. Commun.">
        <title>Thousands of microbial genomes shed light on interconnected biogeochemical processes in an aquifer system.</title>
        <authorList>
            <person name="Anantharaman K."/>
            <person name="Brown C.T."/>
            <person name="Hug L.A."/>
            <person name="Sharon I."/>
            <person name="Castelle C.J."/>
            <person name="Probst A.J."/>
            <person name="Thomas B.C."/>
            <person name="Singh A."/>
            <person name="Wilkins M.J."/>
            <person name="Karaoz U."/>
            <person name="Brodie E.L."/>
            <person name="Williams K.H."/>
            <person name="Hubbard S.S."/>
            <person name="Banfield J.F."/>
        </authorList>
    </citation>
    <scope>NUCLEOTIDE SEQUENCE [LARGE SCALE GENOMIC DNA]</scope>
</reference>
<evidence type="ECO:0000256" key="1">
    <source>
        <dbReference type="SAM" id="Phobius"/>
    </source>
</evidence>
<keyword evidence="1" id="KW-0472">Membrane</keyword>
<dbReference type="AlphaFoldDB" id="A0A1G2NXT9"/>
<dbReference type="PANTHER" id="PTHR37938:SF1">
    <property type="entry name" value="BLL0215 PROTEIN"/>
    <property type="match status" value="1"/>
</dbReference>
<dbReference type="InterPro" id="IPR005182">
    <property type="entry name" value="YdbS-like_PH"/>
</dbReference>
<evidence type="ECO:0000313" key="3">
    <source>
        <dbReference type="EMBL" id="OHA40279.1"/>
    </source>
</evidence>
<protein>
    <recommendedName>
        <fullName evidence="2">YdbS-like PH domain-containing protein</fullName>
    </recommendedName>
</protein>
<evidence type="ECO:0000313" key="4">
    <source>
        <dbReference type="Proteomes" id="UP000176429"/>
    </source>
</evidence>
<gene>
    <name evidence="3" type="ORF">A3H68_00850</name>
</gene>
<sequence length="185" mass="21349">MDLHEGEVVLKEVRKHWFIMAIRIVGSFFAAILPPVVYYIGAGTFRFHAEGEISSLILLAYWIWLLIVWLSFFVWWTDYYLDAWHITNERIIDIEQIGLFHREINSVPFNRIQDITTEVSGVLETFLRFGDIHVQTAGERRTVIIKNADDPESVKKFIFNQMVEMNLVVSESSVGRDGVSGPSAK</sequence>
<dbReference type="PANTHER" id="PTHR37938">
    <property type="entry name" value="BLL0215 PROTEIN"/>
    <property type="match status" value="1"/>
</dbReference>
<evidence type="ECO:0000259" key="2">
    <source>
        <dbReference type="Pfam" id="PF03703"/>
    </source>
</evidence>